<accession>A0A139ACK7</accession>
<evidence type="ECO:0000313" key="8">
    <source>
        <dbReference type="Proteomes" id="UP000070544"/>
    </source>
</evidence>
<dbReference type="OMA" id="AAWFELF"/>
<reference evidence="7 8" key="1">
    <citation type="journal article" date="2015" name="Genome Biol. Evol.">
        <title>Phylogenomic analyses indicate that early fungi evolved digesting cell walls of algal ancestors of land plants.</title>
        <authorList>
            <person name="Chang Y."/>
            <person name="Wang S."/>
            <person name="Sekimoto S."/>
            <person name="Aerts A.L."/>
            <person name="Choi C."/>
            <person name="Clum A."/>
            <person name="LaButti K.M."/>
            <person name="Lindquist E.A."/>
            <person name="Yee Ngan C."/>
            <person name="Ohm R.A."/>
            <person name="Salamov A.A."/>
            <person name="Grigoriev I.V."/>
            <person name="Spatafora J.W."/>
            <person name="Berbee M.L."/>
        </authorList>
    </citation>
    <scope>NUCLEOTIDE SEQUENCE [LARGE SCALE GENOMIC DNA]</scope>
    <source>
        <strain evidence="7 8">JEL478</strain>
    </source>
</reference>
<evidence type="ECO:0000256" key="2">
    <source>
        <dbReference type="ARBA" id="ARBA00010199"/>
    </source>
</evidence>
<dbReference type="Pfam" id="PF01554">
    <property type="entry name" value="MatE"/>
    <property type="match status" value="2"/>
</dbReference>
<evidence type="ECO:0000256" key="6">
    <source>
        <dbReference type="SAM" id="MobiDB-lite"/>
    </source>
</evidence>
<dbReference type="CDD" id="cd13132">
    <property type="entry name" value="MATE_eukaryotic"/>
    <property type="match status" value="1"/>
</dbReference>
<dbReference type="GO" id="GO:0042910">
    <property type="term" value="F:xenobiotic transmembrane transporter activity"/>
    <property type="evidence" value="ECO:0007669"/>
    <property type="project" value="InterPro"/>
</dbReference>
<keyword evidence="4" id="KW-1133">Transmembrane helix</keyword>
<comment type="subcellular location">
    <subcellularLocation>
        <location evidence="1">Membrane</location>
        <topology evidence="1">Multi-pass membrane protein</topology>
    </subcellularLocation>
</comment>
<dbReference type="EMBL" id="KQ965768">
    <property type="protein sequence ID" value="KXS14500.1"/>
    <property type="molecule type" value="Genomic_DNA"/>
</dbReference>
<dbReference type="Proteomes" id="UP000070544">
    <property type="component" value="Unassembled WGS sequence"/>
</dbReference>
<dbReference type="PANTHER" id="PTHR11206">
    <property type="entry name" value="MULTIDRUG RESISTANCE PROTEIN"/>
    <property type="match status" value="1"/>
</dbReference>
<organism evidence="7 8">
    <name type="scientific">Gonapodya prolifera (strain JEL478)</name>
    <name type="common">Monoblepharis prolifera</name>
    <dbReference type="NCBI Taxonomy" id="1344416"/>
    <lineage>
        <taxon>Eukaryota</taxon>
        <taxon>Fungi</taxon>
        <taxon>Fungi incertae sedis</taxon>
        <taxon>Chytridiomycota</taxon>
        <taxon>Chytridiomycota incertae sedis</taxon>
        <taxon>Monoblepharidomycetes</taxon>
        <taxon>Monoblepharidales</taxon>
        <taxon>Gonapodyaceae</taxon>
        <taxon>Gonapodya</taxon>
    </lineage>
</organism>
<evidence type="ECO:0000256" key="3">
    <source>
        <dbReference type="ARBA" id="ARBA00022692"/>
    </source>
</evidence>
<name>A0A139ACK7_GONPJ</name>
<dbReference type="GO" id="GO:1990961">
    <property type="term" value="P:xenobiotic detoxification by transmembrane export across the plasma membrane"/>
    <property type="evidence" value="ECO:0007669"/>
    <property type="project" value="InterPro"/>
</dbReference>
<evidence type="ECO:0000256" key="4">
    <source>
        <dbReference type="ARBA" id="ARBA00022989"/>
    </source>
</evidence>
<gene>
    <name evidence="7" type="ORF">M427DRAFT_145937</name>
</gene>
<sequence length="518" mass="54686">MTQNTTERSPLLSGLSTRLGASATTDDGESAVSAHRTTSDSTLVSSASLQPDVPDSLWVEIQSQLALAIPIILSQFLQWTVFIFAMLALGRIGGKQLAAGGAALPFCNVTGYLVGVGLSSALDTLCSQAVGVVRKSEAQGASSKDSDPYVLGKILQRAFLMVTGVTTLVSVLWWNAEPILIALGQDAEVSQLAAHFIKYMLPGFLPDMLFECMRHYLQAQGLPHATTYCVFATALVNIPLTYLLVLPPRFGIGYIGAAVAISTTQTLNCVLLALYIAFVDGNSGWGGWTMDVFDPASFGALLSLAFPALAMTLFDGSVFEVLCLLAGTLSPTELAGQTILTTNTAGTLWMISVGIGFAASIRVGNEVGAGNPRRAKASAWRTLGVAVSIAALDSTVFVAGRDVVLWAYTSDNAVRAVIKTPLLLVPLHHILDACNVELSGVIRGTGYQLFGALCQFAHYVIGIPFGCVLAFSCGWGLVGLWIGLISSTALVVVSELVFVGSLDWAREVEKAAERIAQQ</sequence>
<comment type="similarity">
    <text evidence="2">Belongs to the multi antimicrobial extrusion (MATE) (TC 2.A.66.1) family.</text>
</comment>
<evidence type="ECO:0000256" key="5">
    <source>
        <dbReference type="ARBA" id="ARBA00023136"/>
    </source>
</evidence>
<evidence type="ECO:0000313" key="7">
    <source>
        <dbReference type="EMBL" id="KXS14500.1"/>
    </source>
</evidence>
<dbReference type="AlphaFoldDB" id="A0A139ACK7"/>
<dbReference type="InterPro" id="IPR045069">
    <property type="entry name" value="MATE_euk"/>
</dbReference>
<evidence type="ECO:0000256" key="1">
    <source>
        <dbReference type="ARBA" id="ARBA00004141"/>
    </source>
</evidence>
<keyword evidence="5" id="KW-0472">Membrane</keyword>
<keyword evidence="3" id="KW-0812">Transmembrane</keyword>
<dbReference type="STRING" id="1344416.A0A139ACK7"/>
<feature type="region of interest" description="Disordered" evidence="6">
    <location>
        <begin position="18"/>
        <end position="37"/>
    </location>
</feature>
<dbReference type="InterPro" id="IPR002528">
    <property type="entry name" value="MATE_fam"/>
</dbReference>
<protein>
    <submittedName>
        <fullName evidence="7">MATE efflux family protein</fullName>
    </submittedName>
</protein>
<keyword evidence="8" id="KW-1185">Reference proteome</keyword>
<dbReference type="OrthoDB" id="2126698at2759"/>
<dbReference type="GO" id="GO:0015297">
    <property type="term" value="F:antiporter activity"/>
    <property type="evidence" value="ECO:0007669"/>
    <property type="project" value="InterPro"/>
</dbReference>
<proteinExistence type="inferred from homology"/>
<dbReference type="NCBIfam" id="TIGR00797">
    <property type="entry name" value="matE"/>
    <property type="match status" value="1"/>
</dbReference>
<dbReference type="GO" id="GO:0016020">
    <property type="term" value="C:membrane"/>
    <property type="evidence" value="ECO:0007669"/>
    <property type="project" value="UniProtKB-SubCell"/>
</dbReference>